<dbReference type="PANTHER" id="PTHR31116:SF31">
    <property type="entry name" value="DUAL SPECIFICITY PROTEIN KINASE SPLA-LIKE"/>
    <property type="match status" value="1"/>
</dbReference>
<dbReference type="STRING" id="4097.A0A1S3WZ95"/>
<dbReference type="PANTHER" id="PTHR31116">
    <property type="entry name" value="OS04G0501200 PROTEIN"/>
    <property type="match status" value="1"/>
</dbReference>
<gene>
    <name evidence="2" type="primary">LOC107759581</name>
</gene>
<keyword evidence="1" id="KW-1185">Reference proteome</keyword>
<proteinExistence type="predicted"/>
<feature type="non-terminal residue" evidence="2">
    <location>
        <position position="1"/>
    </location>
</feature>
<reference evidence="1" key="1">
    <citation type="journal article" date="2014" name="Nat. Commun.">
        <title>The tobacco genome sequence and its comparison with those of tomato and potato.</title>
        <authorList>
            <person name="Sierro N."/>
            <person name="Battey J.N."/>
            <person name="Ouadi S."/>
            <person name="Bakaher N."/>
            <person name="Bovet L."/>
            <person name="Willig A."/>
            <person name="Goepfert S."/>
            <person name="Peitsch M.C."/>
            <person name="Ivanov N.V."/>
        </authorList>
    </citation>
    <scope>NUCLEOTIDE SEQUENCE [LARGE SCALE GENOMIC DNA]</scope>
</reference>
<dbReference type="PaxDb" id="4097-A0A1S3WZ95"/>
<dbReference type="OrthoDB" id="3941538at2759"/>
<dbReference type="AlphaFoldDB" id="A0A1S3WZ95"/>
<protein>
    <submittedName>
        <fullName evidence="2">Uncharacterized protein LOC107759581</fullName>
    </submittedName>
</protein>
<dbReference type="Proteomes" id="UP000790787">
    <property type="component" value="Chromosome 5"/>
</dbReference>
<accession>A0A1S3WZ95</accession>
<dbReference type="RefSeq" id="XP_016433040.1">
    <property type="nucleotide sequence ID" value="XM_016577554.1"/>
</dbReference>
<sequence>INGRPVLQPNSNIVPFFERRNSLKKSHPTITFVVVLQLTTSAPPTSNCSTKVKILVTTPPISPKMKSPRQPVIKRGNIDHNGLTSSAENVLSPKVEALGSITVARREQVATAQVQRKIKIAHYGRTKSAKYVGKISYFNSSSLSAANSNPREGKRCSFITPNSVNLNSYSFPK</sequence>
<dbReference type="GeneID" id="107759581"/>
<reference evidence="2" key="2">
    <citation type="submission" date="2025-08" db="UniProtKB">
        <authorList>
            <consortium name="RefSeq"/>
        </authorList>
    </citation>
    <scope>IDENTIFICATION</scope>
    <source>
        <tissue evidence="2">Leaf</tissue>
    </source>
</reference>
<evidence type="ECO:0000313" key="1">
    <source>
        <dbReference type="Proteomes" id="UP000790787"/>
    </source>
</evidence>
<name>A0A1S3WZ95_TOBAC</name>
<evidence type="ECO:0000313" key="2">
    <source>
        <dbReference type="RefSeq" id="XP_016433040.2"/>
    </source>
</evidence>
<organism evidence="1 2">
    <name type="scientific">Nicotiana tabacum</name>
    <name type="common">Common tobacco</name>
    <dbReference type="NCBI Taxonomy" id="4097"/>
    <lineage>
        <taxon>Eukaryota</taxon>
        <taxon>Viridiplantae</taxon>
        <taxon>Streptophyta</taxon>
        <taxon>Embryophyta</taxon>
        <taxon>Tracheophyta</taxon>
        <taxon>Spermatophyta</taxon>
        <taxon>Magnoliopsida</taxon>
        <taxon>eudicotyledons</taxon>
        <taxon>Gunneridae</taxon>
        <taxon>Pentapetalae</taxon>
        <taxon>asterids</taxon>
        <taxon>lamiids</taxon>
        <taxon>Solanales</taxon>
        <taxon>Solanaceae</taxon>
        <taxon>Nicotianoideae</taxon>
        <taxon>Nicotianeae</taxon>
        <taxon>Nicotiana</taxon>
    </lineage>
</organism>
<dbReference type="RefSeq" id="XP_016433040.2">
    <property type="nucleotide sequence ID" value="XM_016577554.2"/>
</dbReference>
<dbReference type="KEGG" id="nta:107759581"/>